<evidence type="ECO:0000313" key="1">
    <source>
        <dbReference type="Proteomes" id="UP000887579"/>
    </source>
</evidence>
<organism evidence="1 2">
    <name type="scientific">Panagrolaimus sp. ES5</name>
    <dbReference type="NCBI Taxonomy" id="591445"/>
    <lineage>
        <taxon>Eukaryota</taxon>
        <taxon>Metazoa</taxon>
        <taxon>Ecdysozoa</taxon>
        <taxon>Nematoda</taxon>
        <taxon>Chromadorea</taxon>
        <taxon>Rhabditida</taxon>
        <taxon>Tylenchina</taxon>
        <taxon>Panagrolaimomorpha</taxon>
        <taxon>Panagrolaimoidea</taxon>
        <taxon>Panagrolaimidae</taxon>
        <taxon>Panagrolaimus</taxon>
    </lineage>
</organism>
<reference evidence="2" key="1">
    <citation type="submission" date="2022-11" db="UniProtKB">
        <authorList>
            <consortium name="WormBaseParasite"/>
        </authorList>
    </citation>
    <scope>IDENTIFICATION</scope>
</reference>
<dbReference type="Proteomes" id="UP000887579">
    <property type="component" value="Unplaced"/>
</dbReference>
<proteinExistence type="predicted"/>
<dbReference type="WBParaSite" id="ES5_v2.g9398.t1">
    <property type="protein sequence ID" value="ES5_v2.g9398.t1"/>
    <property type="gene ID" value="ES5_v2.g9398"/>
</dbReference>
<name>A0AC34GWC6_9BILA</name>
<sequence>MLQANNSSSIKFAIDTLQIENRCCGVNGIKDWMDKSQIDLNGGHSDEKNSKQPWSHCNIFSNNNNNITQTCYIPFSCCRPEEYFCTPWAYIIAEDQTNTSFITQFFHKDGCIPALSSHPFSWIQFGFLGTLLIFEISAGILTQFFSSSTYVIEQVEAEEDTIVPAWILPFGKYSPKVIIDHTLTCFSRDDEFDFSTLNETYQKTQELKKQRNAVKPKSKNIDQTFKSAEVAENNLDTKPVNLSLVQ</sequence>
<evidence type="ECO:0000313" key="2">
    <source>
        <dbReference type="WBParaSite" id="ES5_v2.g9398.t1"/>
    </source>
</evidence>
<protein>
    <submittedName>
        <fullName evidence="2">Tetraspanin</fullName>
    </submittedName>
</protein>
<accession>A0AC34GWC6</accession>